<evidence type="ECO:0000313" key="1">
    <source>
        <dbReference type="EMBL" id="KAD4981720.1"/>
    </source>
</evidence>
<proteinExistence type="predicted"/>
<keyword evidence="2" id="KW-1185">Reference proteome</keyword>
<dbReference type="AlphaFoldDB" id="A0A5N6NMQ5"/>
<protein>
    <submittedName>
        <fullName evidence="1">Uncharacterized protein</fullName>
    </submittedName>
</protein>
<comment type="caution">
    <text evidence="1">The sequence shown here is derived from an EMBL/GenBank/DDBJ whole genome shotgun (WGS) entry which is preliminary data.</text>
</comment>
<organism evidence="1 2">
    <name type="scientific">Mikania micrantha</name>
    <name type="common">bitter vine</name>
    <dbReference type="NCBI Taxonomy" id="192012"/>
    <lineage>
        <taxon>Eukaryota</taxon>
        <taxon>Viridiplantae</taxon>
        <taxon>Streptophyta</taxon>
        <taxon>Embryophyta</taxon>
        <taxon>Tracheophyta</taxon>
        <taxon>Spermatophyta</taxon>
        <taxon>Magnoliopsida</taxon>
        <taxon>eudicotyledons</taxon>
        <taxon>Gunneridae</taxon>
        <taxon>Pentapetalae</taxon>
        <taxon>asterids</taxon>
        <taxon>campanulids</taxon>
        <taxon>Asterales</taxon>
        <taxon>Asteraceae</taxon>
        <taxon>Asteroideae</taxon>
        <taxon>Heliantheae alliance</taxon>
        <taxon>Eupatorieae</taxon>
        <taxon>Mikania</taxon>
    </lineage>
</organism>
<name>A0A5N6NMQ5_9ASTR</name>
<accession>A0A5N6NMQ5</accession>
<evidence type="ECO:0000313" key="2">
    <source>
        <dbReference type="Proteomes" id="UP000326396"/>
    </source>
</evidence>
<dbReference type="EMBL" id="SZYD01000010">
    <property type="protein sequence ID" value="KAD4981720.1"/>
    <property type="molecule type" value="Genomic_DNA"/>
</dbReference>
<reference evidence="1 2" key="1">
    <citation type="submission" date="2019-05" db="EMBL/GenBank/DDBJ databases">
        <title>Mikania micrantha, genome provides insights into the molecular mechanism of rapid growth.</title>
        <authorList>
            <person name="Liu B."/>
        </authorList>
    </citation>
    <scope>NUCLEOTIDE SEQUENCE [LARGE SCALE GENOMIC DNA]</scope>
    <source>
        <strain evidence="1">NLD-2019</strain>
        <tissue evidence="1">Leaf</tissue>
    </source>
</reference>
<dbReference type="Proteomes" id="UP000326396">
    <property type="component" value="Linkage Group LG18"/>
</dbReference>
<sequence>MKLAKMMIENHKASNDMEACMAKLGTMRWDESDAKYRRCCFSVKVQILGRFGYNFNHKLVSYGLRMPERSQIPKVFGDVEYLQSLEEEGDRDILPQQQPSRIVACCRESLPIYFQCILVDIRVTIL</sequence>
<gene>
    <name evidence="1" type="ORF">E3N88_18391</name>
</gene>